<evidence type="ECO:0000313" key="2">
    <source>
        <dbReference type="EMBL" id="AOT70065.1"/>
    </source>
</evidence>
<dbReference type="STRING" id="1424294.Gferi_10980"/>
<keyword evidence="1" id="KW-0812">Transmembrane</keyword>
<sequence length="250" mass="28541">MRELGKNEKRIGLYILILCNLILLPFYSSKAAPKESGIQAAFEQSEANFAEMNINAHAAIENQFIGVQKATQWCWQIAEQLELENGQLNANVEKDYTQVWITGKVKAGSTVTIQIQSQQHEKLQETHIMIDFYEDHGMLEIKGLTEQLYELLKPYGKTNITTCLIGTFEGNMEVTEREEVVKALMKALEVKEVEGYREGNIISIVGYSDKIKEWINYGGNRVNVNIAMRYNDYENKTFLWIGTPLITVGY</sequence>
<dbReference type="EMBL" id="CP017269">
    <property type="protein sequence ID" value="AOT70065.1"/>
    <property type="molecule type" value="Genomic_DNA"/>
</dbReference>
<dbReference type="OrthoDB" id="1708334at2"/>
<keyword evidence="1" id="KW-1133">Transmembrane helix</keyword>
<gene>
    <name evidence="2" type="ORF">Gferi_10980</name>
</gene>
<dbReference type="RefSeq" id="WP_069976393.1">
    <property type="nucleotide sequence ID" value="NZ_CP017269.1"/>
</dbReference>
<dbReference type="Pfam" id="PF08680">
    <property type="entry name" value="DUF1779"/>
    <property type="match status" value="1"/>
</dbReference>
<dbReference type="AlphaFoldDB" id="A0A1D8GGL9"/>
<dbReference type="Proteomes" id="UP000095743">
    <property type="component" value="Chromosome"/>
</dbReference>
<evidence type="ECO:0008006" key="4">
    <source>
        <dbReference type="Google" id="ProtNLM"/>
    </source>
</evidence>
<reference evidence="2 3" key="1">
    <citation type="submission" date="2016-09" db="EMBL/GenBank/DDBJ databases">
        <title>Genomic analysis reveals versatility of anaerobic energy metabolism of Geosporobacter ferrireducens IRF9 of phylum Firmicutes.</title>
        <authorList>
            <person name="Kim S.-J."/>
        </authorList>
    </citation>
    <scope>NUCLEOTIDE SEQUENCE [LARGE SCALE GENOMIC DNA]</scope>
    <source>
        <strain evidence="2 3">IRF9</strain>
    </source>
</reference>
<feature type="transmembrane region" description="Helical" evidence="1">
    <location>
        <begin position="12"/>
        <end position="28"/>
    </location>
</feature>
<dbReference type="SUPFAM" id="SSF143842">
    <property type="entry name" value="YwmB-like"/>
    <property type="match status" value="1"/>
</dbReference>
<dbReference type="Gene3D" id="3.30.360.40">
    <property type="entry name" value="YwmB-like"/>
    <property type="match status" value="1"/>
</dbReference>
<proteinExistence type="predicted"/>
<keyword evidence="3" id="KW-1185">Reference proteome</keyword>
<dbReference type="KEGG" id="gfe:Gferi_10980"/>
<evidence type="ECO:0000313" key="3">
    <source>
        <dbReference type="Proteomes" id="UP000095743"/>
    </source>
</evidence>
<evidence type="ECO:0000256" key="1">
    <source>
        <dbReference type="SAM" id="Phobius"/>
    </source>
</evidence>
<keyword evidence="1" id="KW-0472">Membrane</keyword>
<name>A0A1D8GGL9_9FIRM</name>
<organism evidence="2 3">
    <name type="scientific">Geosporobacter ferrireducens</name>
    <dbReference type="NCBI Taxonomy" id="1424294"/>
    <lineage>
        <taxon>Bacteria</taxon>
        <taxon>Bacillati</taxon>
        <taxon>Bacillota</taxon>
        <taxon>Clostridia</taxon>
        <taxon>Peptostreptococcales</taxon>
        <taxon>Thermotaleaceae</taxon>
        <taxon>Geosporobacter</taxon>
    </lineage>
</organism>
<dbReference type="InterPro" id="IPR014794">
    <property type="entry name" value="DUF1779"/>
</dbReference>
<accession>A0A1D8GGL9</accession>
<dbReference type="InterPro" id="IPR036209">
    <property type="entry name" value="YwmB-like_sf"/>
</dbReference>
<protein>
    <recommendedName>
        <fullName evidence="4">TATA-box binding protein</fullName>
    </recommendedName>
</protein>